<dbReference type="RefSeq" id="WP_160131217.1">
    <property type="nucleotide sequence ID" value="NZ_CP019288.1"/>
</dbReference>
<dbReference type="AlphaFoldDB" id="A0A7L4ZQ79"/>
<dbReference type="KEGG" id="kan:IMCC3317_40750"/>
<name>A0A7L4ZQ79_9FLAO</name>
<reference evidence="1 2" key="1">
    <citation type="journal article" date="2013" name="Int. J. Syst. Evol. Microbiol.">
        <title>Kordia antarctica sp. nov., isolated from Antarctic seawater.</title>
        <authorList>
            <person name="Baek K."/>
            <person name="Choi A."/>
            <person name="Kang I."/>
            <person name="Lee K."/>
            <person name="Cho J.C."/>
        </authorList>
    </citation>
    <scope>NUCLEOTIDE SEQUENCE [LARGE SCALE GENOMIC DNA]</scope>
    <source>
        <strain evidence="1 2">IMCC3317</strain>
    </source>
</reference>
<protein>
    <submittedName>
        <fullName evidence="1">Uncharacterized protein</fullName>
    </submittedName>
</protein>
<evidence type="ECO:0000313" key="2">
    <source>
        <dbReference type="Proteomes" id="UP000464657"/>
    </source>
</evidence>
<dbReference type="Proteomes" id="UP000464657">
    <property type="component" value="Chromosome"/>
</dbReference>
<sequence length="61" mass="7227">MKLLKKEQLPLTLHKATITEKSQIKQSKKEQFITIKKIVSDKIQTEKFYKPISKIFSFDET</sequence>
<evidence type="ECO:0000313" key="1">
    <source>
        <dbReference type="EMBL" id="QHI38681.1"/>
    </source>
</evidence>
<organism evidence="1 2">
    <name type="scientific">Kordia antarctica</name>
    <dbReference type="NCBI Taxonomy" id="1218801"/>
    <lineage>
        <taxon>Bacteria</taxon>
        <taxon>Pseudomonadati</taxon>
        <taxon>Bacteroidota</taxon>
        <taxon>Flavobacteriia</taxon>
        <taxon>Flavobacteriales</taxon>
        <taxon>Flavobacteriaceae</taxon>
        <taxon>Kordia</taxon>
    </lineage>
</organism>
<gene>
    <name evidence="1" type="ORF">IMCC3317_40750</name>
</gene>
<dbReference type="EMBL" id="CP019288">
    <property type="protein sequence ID" value="QHI38681.1"/>
    <property type="molecule type" value="Genomic_DNA"/>
</dbReference>
<dbReference type="OrthoDB" id="9924533at2"/>
<proteinExistence type="predicted"/>
<accession>A0A7L4ZQ79</accession>
<keyword evidence="2" id="KW-1185">Reference proteome</keyword>